<keyword evidence="1" id="KW-0472">Membrane</keyword>
<gene>
    <name evidence="2" type="ORF">QNH24_01480</name>
</gene>
<evidence type="ECO:0000313" key="2">
    <source>
        <dbReference type="EMBL" id="WHY51924.1"/>
    </source>
</evidence>
<accession>A0AAX3WWE3</accession>
<sequence>MFRWRIFPDQKGVIQIKLIQFIFFVLFVVFAVVSINLSIKEAERNYDWRNNPDGTVTVIHYNGETNAFSIPDELNGRKVAKISADIFTKRYMDRFSLITNVEGERSK</sequence>
<name>A0AAX3WWE3_9BACI</name>
<reference evidence="2" key="1">
    <citation type="submission" date="2023-05" db="EMBL/GenBank/DDBJ databases">
        <title>Comparative genomics of Bacillaceae isolates and their secondary metabolite potential.</title>
        <authorList>
            <person name="Song L."/>
            <person name="Nielsen L.J."/>
            <person name="Mohite O."/>
            <person name="Xu X."/>
            <person name="Weber T."/>
            <person name="Kovacs A.T."/>
        </authorList>
    </citation>
    <scope>NUCLEOTIDE SEQUENCE</scope>
    <source>
        <strain evidence="2">LY1</strain>
    </source>
</reference>
<dbReference type="AlphaFoldDB" id="A0AAX3WWE3"/>
<dbReference type="RefSeq" id="WP_283870415.1">
    <property type="nucleotide sequence ID" value="NZ_CP126101.1"/>
</dbReference>
<keyword evidence="1" id="KW-1133">Transmembrane helix</keyword>
<keyword evidence="1" id="KW-0812">Transmembrane</keyword>
<dbReference type="Proteomes" id="UP001178322">
    <property type="component" value="Chromosome"/>
</dbReference>
<organism evidence="2 3">
    <name type="scientific">Lysinibacillus pakistanensis</name>
    <dbReference type="NCBI Taxonomy" id="759811"/>
    <lineage>
        <taxon>Bacteria</taxon>
        <taxon>Bacillati</taxon>
        <taxon>Bacillota</taxon>
        <taxon>Bacilli</taxon>
        <taxon>Bacillales</taxon>
        <taxon>Bacillaceae</taxon>
        <taxon>Lysinibacillus</taxon>
    </lineage>
</organism>
<evidence type="ECO:0000256" key="1">
    <source>
        <dbReference type="SAM" id="Phobius"/>
    </source>
</evidence>
<feature type="transmembrane region" description="Helical" evidence="1">
    <location>
        <begin position="21"/>
        <end position="39"/>
    </location>
</feature>
<evidence type="ECO:0000313" key="3">
    <source>
        <dbReference type="Proteomes" id="UP001178322"/>
    </source>
</evidence>
<proteinExistence type="predicted"/>
<dbReference type="EMBL" id="CP126101">
    <property type="protein sequence ID" value="WHY51924.1"/>
    <property type="molecule type" value="Genomic_DNA"/>
</dbReference>
<protein>
    <submittedName>
        <fullName evidence="2">Uncharacterized protein</fullName>
    </submittedName>
</protein>